<evidence type="ECO:0000256" key="1">
    <source>
        <dbReference type="ARBA" id="ARBA00006484"/>
    </source>
</evidence>
<dbReference type="Gene3D" id="3.40.50.720">
    <property type="entry name" value="NAD(P)-binding Rossmann-like Domain"/>
    <property type="match status" value="1"/>
</dbReference>
<dbReference type="Pfam" id="PF13561">
    <property type="entry name" value="adh_short_C2"/>
    <property type="match status" value="1"/>
</dbReference>
<dbReference type="SUPFAM" id="SSF51735">
    <property type="entry name" value="NAD(P)-binding Rossmann-fold domains"/>
    <property type="match status" value="1"/>
</dbReference>
<dbReference type="PANTHER" id="PTHR42879">
    <property type="entry name" value="3-OXOACYL-(ACYL-CARRIER-PROTEIN) REDUCTASE"/>
    <property type="match status" value="1"/>
</dbReference>
<keyword evidence="3" id="KW-1185">Reference proteome</keyword>
<dbReference type="Proteomes" id="UP001444625">
    <property type="component" value="Unassembled WGS sequence"/>
</dbReference>
<dbReference type="CDD" id="cd05233">
    <property type="entry name" value="SDR_c"/>
    <property type="match status" value="1"/>
</dbReference>
<comment type="similarity">
    <text evidence="1">Belongs to the short-chain dehydrogenases/reductases (SDR) family.</text>
</comment>
<name>A0ABU9XDN7_9BACI</name>
<comment type="caution">
    <text evidence="2">The sequence shown here is derived from an EMBL/GenBank/DDBJ whole genome shotgun (WGS) entry which is preliminary data.</text>
</comment>
<dbReference type="InterPro" id="IPR050259">
    <property type="entry name" value="SDR"/>
</dbReference>
<dbReference type="InterPro" id="IPR002347">
    <property type="entry name" value="SDR_fam"/>
</dbReference>
<reference evidence="2 3" key="1">
    <citation type="submission" date="2024-05" db="EMBL/GenBank/DDBJ databases">
        <authorList>
            <person name="Haq I."/>
            <person name="Ullah Z."/>
            <person name="Ahmad R."/>
            <person name="Li M."/>
            <person name="Tong Y."/>
        </authorList>
    </citation>
    <scope>NUCLEOTIDE SEQUENCE [LARGE SCALE GENOMIC DNA]</scope>
    <source>
        <strain evidence="2 3">16A2E</strain>
    </source>
</reference>
<sequence length="238" mass="25769">MGKNVLVIGASGDIGRAIATQLEKEGYDLILHYHQNLDAIHDIRVRMKPESVLDVIKADLSKPNGENALLNQIVYPIHSIVFASGIALYGLFQDTTEIAMDQMIAIHVKAPMAITKALLPSMIRNKAGKIVFISSIWGEVGASHEVLYSAVKGAQNSFVKALAKEVGPCGIHVNAISPGYIKSKMNQLEPDEENELLQEIPLGRAGRPSDVANAVSFLLGDKSSYIQGEIIRITGGWN</sequence>
<organism evidence="2 3">
    <name type="scientific">Ornithinibacillus xuwenensis</name>
    <dbReference type="NCBI Taxonomy" id="3144668"/>
    <lineage>
        <taxon>Bacteria</taxon>
        <taxon>Bacillati</taxon>
        <taxon>Bacillota</taxon>
        <taxon>Bacilli</taxon>
        <taxon>Bacillales</taxon>
        <taxon>Bacillaceae</taxon>
        <taxon>Ornithinibacillus</taxon>
    </lineage>
</organism>
<evidence type="ECO:0000313" key="2">
    <source>
        <dbReference type="EMBL" id="MEN2766382.1"/>
    </source>
</evidence>
<dbReference type="PRINTS" id="PR00081">
    <property type="entry name" value="GDHRDH"/>
</dbReference>
<evidence type="ECO:0000313" key="3">
    <source>
        <dbReference type="Proteomes" id="UP001444625"/>
    </source>
</evidence>
<proteinExistence type="inferred from homology"/>
<dbReference type="PANTHER" id="PTHR42879:SF2">
    <property type="entry name" value="3-OXOACYL-[ACYL-CARRIER-PROTEIN] REDUCTASE FABG"/>
    <property type="match status" value="1"/>
</dbReference>
<dbReference type="EMBL" id="JBDIML010000001">
    <property type="protein sequence ID" value="MEN2766382.1"/>
    <property type="molecule type" value="Genomic_DNA"/>
</dbReference>
<accession>A0ABU9XDN7</accession>
<protein>
    <submittedName>
        <fullName evidence="2">SDR family oxidoreductase</fullName>
    </submittedName>
</protein>
<dbReference type="InterPro" id="IPR036291">
    <property type="entry name" value="NAD(P)-bd_dom_sf"/>
</dbReference>
<gene>
    <name evidence="2" type="ORF">ABC228_04220</name>
</gene>
<dbReference type="NCBIfam" id="NF047420">
    <property type="entry name" value="EF_P_mod_YmfI"/>
    <property type="match status" value="1"/>
</dbReference>
<dbReference type="RefSeq" id="WP_345823833.1">
    <property type="nucleotide sequence ID" value="NZ_JBDIML010000001.1"/>
</dbReference>